<feature type="compositionally biased region" description="Basic and acidic residues" evidence="2">
    <location>
        <begin position="156"/>
        <end position="172"/>
    </location>
</feature>
<organism evidence="5 6">
    <name type="scientific">Cryptosporidium canis</name>
    <dbReference type="NCBI Taxonomy" id="195482"/>
    <lineage>
        <taxon>Eukaryota</taxon>
        <taxon>Sar</taxon>
        <taxon>Alveolata</taxon>
        <taxon>Apicomplexa</taxon>
        <taxon>Conoidasida</taxon>
        <taxon>Coccidia</taxon>
        <taxon>Eucoccidiorida</taxon>
        <taxon>Eimeriorina</taxon>
        <taxon>Cryptosporidiidae</taxon>
        <taxon>Cryptosporidium</taxon>
    </lineage>
</organism>
<keyword evidence="1" id="KW-0175">Coiled coil</keyword>
<sequence length="311" mass="35731">MVFEVQIHDDDGESEEEESLSYFISGANSDWTDSHERRIAKLFQQLEDRLAQLEGRVSETQRLSRVGQEVCQRASRDLERIEKISQSINDALRSWRIDLAGNPIEYKQSRDTLENYLARQRASLDRIGLLSRRVDDLLSRQAADPRGLRSSNHTYSHLEDYPEGDFVGHSRRLPDQDSSYELQLEDNAFRQQQQAPYRSTITSSQQTFDMVDRQIAQETAIGLGHIQSQMYEANQIFKNLASMVNEQGETIQNLETTIDNTVYTAKQAVGELRKAYNSSNYKFSLLANYGLPGFLLLILALILVLYFLHII</sequence>
<reference evidence="5" key="1">
    <citation type="submission" date="2022-10" db="EMBL/GenBank/DDBJ databases">
        <title>Adaptive evolution leads to modifications in subtelomeric GC content in a zoonotic Cryptosporidium species.</title>
        <authorList>
            <person name="Li J."/>
            <person name="Feng Y."/>
            <person name="Xiao L."/>
        </authorList>
    </citation>
    <scope>NUCLEOTIDE SEQUENCE</scope>
    <source>
        <strain evidence="5">25894</strain>
    </source>
</reference>
<keyword evidence="3" id="KW-0812">Transmembrane</keyword>
<dbReference type="InterPro" id="IPR000727">
    <property type="entry name" value="T_SNARE_dom"/>
</dbReference>
<feature type="coiled-coil region" evidence="1">
    <location>
        <begin position="36"/>
        <end position="63"/>
    </location>
</feature>
<dbReference type="SUPFAM" id="SSF58038">
    <property type="entry name" value="SNARE fusion complex"/>
    <property type="match status" value="1"/>
</dbReference>
<dbReference type="PROSITE" id="PS50192">
    <property type="entry name" value="T_SNARE"/>
    <property type="match status" value="1"/>
</dbReference>
<dbReference type="PANTHER" id="PTHR19957">
    <property type="entry name" value="SYNTAXIN"/>
    <property type="match status" value="1"/>
</dbReference>
<dbReference type="Gene3D" id="1.20.5.110">
    <property type="match status" value="1"/>
</dbReference>
<evidence type="ECO:0000256" key="1">
    <source>
        <dbReference type="SAM" id="Coils"/>
    </source>
</evidence>
<keyword evidence="3" id="KW-0472">Membrane</keyword>
<protein>
    <submittedName>
        <fullName evidence="5">t-SNARE domain followed by hydrophobic stretch</fullName>
    </submittedName>
</protein>
<gene>
    <name evidence="5" type="ORF">OJ252_127</name>
</gene>
<keyword evidence="6" id="KW-1185">Reference proteome</keyword>
<evidence type="ECO:0000313" key="5">
    <source>
        <dbReference type="EMBL" id="KAJ1615430.1"/>
    </source>
</evidence>
<keyword evidence="3" id="KW-1133">Transmembrane helix</keyword>
<evidence type="ECO:0000256" key="2">
    <source>
        <dbReference type="SAM" id="MobiDB-lite"/>
    </source>
</evidence>
<name>A0ABQ8PBS5_9CRYT</name>
<dbReference type="PANTHER" id="PTHR19957:SF38">
    <property type="entry name" value="LD27581P"/>
    <property type="match status" value="1"/>
</dbReference>
<evidence type="ECO:0000256" key="3">
    <source>
        <dbReference type="SAM" id="Phobius"/>
    </source>
</evidence>
<feature type="region of interest" description="Disordered" evidence="2">
    <location>
        <begin position="143"/>
        <end position="172"/>
    </location>
</feature>
<feature type="domain" description="T-SNARE coiled-coil homology" evidence="4">
    <location>
        <begin position="213"/>
        <end position="275"/>
    </location>
</feature>
<feature type="transmembrane region" description="Helical" evidence="3">
    <location>
        <begin position="289"/>
        <end position="308"/>
    </location>
</feature>
<dbReference type="CDD" id="cd15840">
    <property type="entry name" value="SNARE_Qa"/>
    <property type="match status" value="1"/>
</dbReference>
<dbReference type="Proteomes" id="UP001071777">
    <property type="component" value="Unassembled WGS sequence"/>
</dbReference>
<proteinExistence type="predicted"/>
<evidence type="ECO:0000313" key="6">
    <source>
        <dbReference type="Proteomes" id="UP001071777"/>
    </source>
</evidence>
<dbReference type="SMART" id="SM00397">
    <property type="entry name" value="t_SNARE"/>
    <property type="match status" value="1"/>
</dbReference>
<dbReference type="EMBL" id="JAPCXB010000003">
    <property type="protein sequence ID" value="KAJ1615430.1"/>
    <property type="molecule type" value="Genomic_DNA"/>
</dbReference>
<comment type="caution">
    <text evidence="5">The sequence shown here is derived from an EMBL/GenBank/DDBJ whole genome shotgun (WGS) entry which is preliminary data.</text>
</comment>
<accession>A0ABQ8PBS5</accession>
<evidence type="ECO:0000259" key="4">
    <source>
        <dbReference type="PROSITE" id="PS50192"/>
    </source>
</evidence>
<dbReference type="InterPro" id="IPR045242">
    <property type="entry name" value="Syntaxin"/>
</dbReference>